<evidence type="ECO:0000313" key="2">
    <source>
        <dbReference type="Proteomes" id="UP001165143"/>
    </source>
</evidence>
<dbReference type="OrthoDB" id="4559827at2"/>
<organism evidence="1 2">
    <name type="scientific">Kitasatospora phosalacinea</name>
    <dbReference type="NCBI Taxonomy" id="2065"/>
    <lineage>
        <taxon>Bacteria</taxon>
        <taxon>Bacillati</taxon>
        <taxon>Actinomycetota</taxon>
        <taxon>Actinomycetes</taxon>
        <taxon>Kitasatosporales</taxon>
        <taxon>Streptomycetaceae</taxon>
        <taxon>Kitasatospora</taxon>
    </lineage>
</organism>
<sequence>MNSPAPPPGRTDAELAALDVPALLRFGLPADGPHRRALFADGAVAAALLAERCEVPPYAVSYLSEVVRAAGLRAAAGLPEPLVGPGAAELAGEWLAGAAAVLDADDAAAGALVADWLEAVAALLELRRTGRPGRPGGPGRRG</sequence>
<gene>
    <name evidence="1" type="ORF">Kpho01_11540</name>
</gene>
<dbReference type="AlphaFoldDB" id="A0A9W6UMF0"/>
<dbReference type="EMBL" id="BSRX01000005">
    <property type="protein sequence ID" value="GLW53143.1"/>
    <property type="molecule type" value="Genomic_DNA"/>
</dbReference>
<dbReference type="RefSeq" id="WP_033250193.1">
    <property type="nucleotide sequence ID" value="NZ_BSRX01000005.1"/>
</dbReference>
<dbReference type="Proteomes" id="UP001165143">
    <property type="component" value="Unassembled WGS sequence"/>
</dbReference>
<proteinExistence type="predicted"/>
<accession>A0A9W6UMF0</accession>
<protein>
    <submittedName>
        <fullName evidence="1">Uncharacterized protein</fullName>
    </submittedName>
</protein>
<reference evidence="1" key="1">
    <citation type="submission" date="2023-02" db="EMBL/GenBank/DDBJ databases">
        <title>Kitasatospora phosalacinea NBRC 14362.</title>
        <authorList>
            <person name="Ichikawa N."/>
            <person name="Sato H."/>
            <person name="Tonouchi N."/>
        </authorList>
    </citation>
    <scope>NUCLEOTIDE SEQUENCE</scope>
    <source>
        <strain evidence="1">NBRC 14362</strain>
    </source>
</reference>
<comment type="caution">
    <text evidence="1">The sequence shown here is derived from an EMBL/GenBank/DDBJ whole genome shotgun (WGS) entry which is preliminary data.</text>
</comment>
<name>A0A9W6UMF0_9ACTN</name>
<evidence type="ECO:0000313" key="1">
    <source>
        <dbReference type="EMBL" id="GLW53143.1"/>
    </source>
</evidence>